<dbReference type="GO" id="GO:0004536">
    <property type="term" value="F:DNA nuclease activity"/>
    <property type="evidence" value="ECO:0007669"/>
    <property type="project" value="InterPro"/>
</dbReference>
<evidence type="ECO:0000256" key="3">
    <source>
        <dbReference type="ARBA" id="ARBA00022801"/>
    </source>
</evidence>
<dbReference type="FunFam" id="3.20.20.140:FF:000005">
    <property type="entry name" value="TatD family hydrolase"/>
    <property type="match status" value="1"/>
</dbReference>
<dbReference type="SUPFAM" id="SSF51556">
    <property type="entry name" value="Metallo-dependent hydrolases"/>
    <property type="match status" value="1"/>
</dbReference>
<dbReference type="PROSITE" id="PS01090">
    <property type="entry name" value="TATD_2"/>
    <property type="match status" value="1"/>
</dbReference>
<feature type="binding site" evidence="4">
    <location>
        <position position="6"/>
    </location>
    <ligand>
        <name>a divalent metal cation</name>
        <dbReference type="ChEBI" id="CHEBI:60240"/>
        <label>1</label>
    </ligand>
</feature>
<dbReference type="Pfam" id="PF01026">
    <property type="entry name" value="TatD_DNase"/>
    <property type="match status" value="1"/>
</dbReference>
<protein>
    <submittedName>
        <fullName evidence="5">TatD DNase family protein</fullName>
    </submittedName>
</protein>
<evidence type="ECO:0000313" key="5">
    <source>
        <dbReference type="EMBL" id="SEA39647.1"/>
    </source>
</evidence>
<dbReference type="PROSITE" id="PS01137">
    <property type="entry name" value="TATD_1"/>
    <property type="match status" value="1"/>
</dbReference>
<dbReference type="GO" id="GO:0016788">
    <property type="term" value="F:hydrolase activity, acting on ester bonds"/>
    <property type="evidence" value="ECO:0007669"/>
    <property type="project" value="InterPro"/>
</dbReference>
<keyword evidence="3" id="KW-0378">Hydrolase</keyword>
<feature type="binding site" evidence="4">
    <location>
        <position position="155"/>
    </location>
    <ligand>
        <name>a divalent metal cation</name>
        <dbReference type="ChEBI" id="CHEBI:60240"/>
        <label>2</label>
    </ligand>
</feature>
<accession>A0A1H4AV00</accession>
<gene>
    <name evidence="5" type="ORF">SAMN02745729_10364</name>
</gene>
<keyword evidence="6" id="KW-1185">Reference proteome</keyword>
<proteinExistence type="inferred from homology"/>
<dbReference type="CDD" id="cd01310">
    <property type="entry name" value="TatD_DNAse"/>
    <property type="match status" value="1"/>
</dbReference>
<dbReference type="InterPro" id="IPR015991">
    <property type="entry name" value="TatD/YcfH-like"/>
</dbReference>
<dbReference type="OrthoDB" id="9810005at2"/>
<dbReference type="NCBIfam" id="TIGR00010">
    <property type="entry name" value="YchF/TatD family DNA exonuclease"/>
    <property type="match status" value="1"/>
</dbReference>
<evidence type="ECO:0000256" key="4">
    <source>
        <dbReference type="PIRSR" id="PIRSR005902-1"/>
    </source>
</evidence>
<comment type="similarity">
    <text evidence="1">Belongs to the metallo-dependent hydrolases superfamily. TatD-type hydrolase family.</text>
</comment>
<name>A0A1H4AV00_9GAMM</name>
<evidence type="ECO:0000256" key="2">
    <source>
        <dbReference type="ARBA" id="ARBA00022723"/>
    </source>
</evidence>
<feature type="binding site" evidence="4">
    <location>
        <position position="94"/>
    </location>
    <ligand>
        <name>a divalent metal cation</name>
        <dbReference type="ChEBI" id="CHEBI:60240"/>
        <label>1</label>
    </ligand>
</feature>
<dbReference type="InterPro" id="IPR001130">
    <property type="entry name" value="TatD-like"/>
</dbReference>
<dbReference type="InterPro" id="IPR018228">
    <property type="entry name" value="DNase_TatD-rel_CS"/>
</dbReference>
<dbReference type="PIRSF" id="PIRSF005902">
    <property type="entry name" value="DNase_TatD"/>
    <property type="match status" value="1"/>
</dbReference>
<evidence type="ECO:0000256" key="1">
    <source>
        <dbReference type="ARBA" id="ARBA00009275"/>
    </source>
</evidence>
<dbReference type="Gene3D" id="3.20.20.140">
    <property type="entry name" value="Metal-dependent hydrolases"/>
    <property type="match status" value="1"/>
</dbReference>
<dbReference type="RefSeq" id="WP_091824014.1">
    <property type="nucleotide sequence ID" value="NZ_FNRJ01000003.1"/>
</dbReference>
<evidence type="ECO:0000313" key="6">
    <source>
        <dbReference type="Proteomes" id="UP000242469"/>
    </source>
</evidence>
<dbReference type="EMBL" id="FNRJ01000003">
    <property type="protein sequence ID" value="SEA39647.1"/>
    <property type="molecule type" value="Genomic_DNA"/>
</dbReference>
<feature type="binding site" evidence="4">
    <location>
        <position position="8"/>
    </location>
    <ligand>
        <name>a divalent metal cation</name>
        <dbReference type="ChEBI" id="CHEBI:60240"/>
        <label>1</label>
    </ligand>
</feature>
<organism evidence="5 6">
    <name type="scientific">Marinobacterium iners DSM 11526</name>
    <dbReference type="NCBI Taxonomy" id="1122198"/>
    <lineage>
        <taxon>Bacteria</taxon>
        <taxon>Pseudomonadati</taxon>
        <taxon>Pseudomonadota</taxon>
        <taxon>Gammaproteobacteria</taxon>
        <taxon>Oceanospirillales</taxon>
        <taxon>Oceanospirillaceae</taxon>
        <taxon>Marinobacterium</taxon>
    </lineage>
</organism>
<dbReference type="STRING" id="1122198.SAMN02745729_10364"/>
<dbReference type="AlphaFoldDB" id="A0A1H4AV00"/>
<dbReference type="PANTHER" id="PTHR46124:SF2">
    <property type="entry name" value="D-AMINOACYL-TRNA DEACYLASE"/>
    <property type="match status" value="1"/>
</dbReference>
<reference evidence="6" key="1">
    <citation type="submission" date="2016-10" db="EMBL/GenBank/DDBJ databases">
        <authorList>
            <person name="Varghese N."/>
            <person name="Submissions S."/>
        </authorList>
    </citation>
    <scope>NUCLEOTIDE SEQUENCE [LARGE SCALE GENOMIC DNA]</scope>
    <source>
        <strain evidence="6">DSM 11526</strain>
    </source>
</reference>
<dbReference type="GO" id="GO:0005829">
    <property type="term" value="C:cytosol"/>
    <property type="evidence" value="ECO:0007669"/>
    <property type="project" value="TreeGrafter"/>
</dbReference>
<dbReference type="Proteomes" id="UP000242469">
    <property type="component" value="Unassembled WGS sequence"/>
</dbReference>
<keyword evidence="2 4" id="KW-0479">Metal-binding</keyword>
<dbReference type="InterPro" id="IPR032466">
    <property type="entry name" value="Metal_Hydrolase"/>
</dbReference>
<feature type="binding site" evidence="4">
    <location>
        <position position="205"/>
    </location>
    <ligand>
        <name>a divalent metal cation</name>
        <dbReference type="ChEBI" id="CHEBI:60240"/>
        <label>1</label>
    </ligand>
</feature>
<sequence>MFIDSHCHLDMLDLSRHDNSLDNIMAAARERQVGQMLCVCVDLNRFDSMVSVAQSQPNVWFSAGIHPLHVEESPFDRERLAELAQNPRIVALGETGLDYHYTKETLEQQQSSFAGHLQLAAEMDLPVIVHTRDAREDTIRLIREHGSSESAGVLHCFTESLEMAKSALDLGYMISFSGIVSFRNAAELRDVVKAVPLERMLIETDSPYLAPVPHRGKQNQPAYVADVAACVAELKGISVEQVAEQTTANFHQLFKRTQP</sequence>
<dbReference type="PANTHER" id="PTHR46124">
    <property type="entry name" value="D-AMINOACYL-TRNA DEACYLASE"/>
    <property type="match status" value="1"/>
</dbReference>
<feature type="binding site" evidence="4">
    <location>
        <position position="130"/>
    </location>
    <ligand>
        <name>a divalent metal cation</name>
        <dbReference type="ChEBI" id="CHEBI:60240"/>
        <label>2</label>
    </ligand>
</feature>
<dbReference type="GO" id="GO:0046872">
    <property type="term" value="F:metal ion binding"/>
    <property type="evidence" value="ECO:0007669"/>
    <property type="project" value="UniProtKB-KW"/>
</dbReference>